<organism evidence="3 4">
    <name type="scientific">Nocardia jiangsuensis</name>
    <dbReference type="NCBI Taxonomy" id="1691563"/>
    <lineage>
        <taxon>Bacteria</taxon>
        <taxon>Bacillati</taxon>
        <taxon>Actinomycetota</taxon>
        <taxon>Actinomycetes</taxon>
        <taxon>Mycobacteriales</taxon>
        <taxon>Nocardiaceae</taxon>
        <taxon>Nocardia</taxon>
    </lineage>
</organism>
<feature type="domain" description="Outer membrane channel protein CpnT-like N-terminal" evidence="2">
    <location>
        <begin position="10"/>
        <end position="143"/>
    </location>
</feature>
<name>A0ABV8DX25_9NOCA</name>
<feature type="region of interest" description="Disordered" evidence="1">
    <location>
        <begin position="311"/>
        <end position="756"/>
    </location>
</feature>
<dbReference type="InterPro" id="IPR057746">
    <property type="entry name" value="CpnT-like_N"/>
</dbReference>
<feature type="compositionally biased region" description="Low complexity" evidence="1">
    <location>
        <begin position="415"/>
        <end position="432"/>
    </location>
</feature>
<dbReference type="EMBL" id="JBHSAX010000017">
    <property type="protein sequence ID" value="MFC3964556.1"/>
    <property type="molecule type" value="Genomic_DNA"/>
</dbReference>
<feature type="compositionally biased region" description="Low complexity" evidence="1">
    <location>
        <begin position="376"/>
        <end position="387"/>
    </location>
</feature>
<evidence type="ECO:0000313" key="3">
    <source>
        <dbReference type="EMBL" id="MFC3964556.1"/>
    </source>
</evidence>
<feature type="compositionally biased region" description="Low complexity" evidence="1">
    <location>
        <begin position="678"/>
        <end position="689"/>
    </location>
</feature>
<dbReference type="RefSeq" id="WP_378614309.1">
    <property type="nucleotide sequence ID" value="NZ_JBHSAX010000017.1"/>
</dbReference>
<dbReference type="Pfam" id="PF25547">
    <property type="entry name" value="WXG100_2"/>
    <property type="match status" value="1"/>
</dbReference>
<feature type="compositionally biased region" description="Low complexity" evidence="1">
    <location>
        <begin position="553"/>
        <end position="621"/>
    </location>
</feature>
<feature type="compositionally biased region" description="Polar residues" evidence="1">
    <location>
        <begin position="692"/>
        <end position="707"/>
    </location>
</feature>
<reference evidence="4" key="1">
    <citation type="journal article" date="2019" name="Int. J. Syst. Evol. Microbiol.">
        <title>The Global Catalogue of Microorganisms (GCM) 10K type strain sequencing project: providing services to taxonomists for standard genome sequencing and annotation.</title>
        <authorList>
            <consortium name="The Broad Institute Genomics Platform"/>
            <consortium name="The Broad Institute Genome Sequencing Center for Infectious Disease"/>
            <person name="Wu L."/>
            <person name="Ma J."/>
        </authorList>
    </citation>
    <scope>NUCLEOTIDE SEQUENCE [LARGE SCALE GENOMIC DNA]</scope>
    <source>
        <strain evidence="4">CGMCC 4.7330</strain>
    </source>
</reference>
<feature type="compositionally biased region" description="Low complexity" evidence="1">
    <location>
        <begin position="629"/>
        <end position="638"/>
    </location>
</feature>
<evidence type="ECO:0000313" key="4">
    <source>
        <dbReference type="Proteomes" id="UP001595696"/>
    </source>
</evidence>
<comment type="caution">
    <text evidence="3">The sequence shown here is derived from an EMBL/GenBank/DDBJ whole genome shotgun (WGS) entry which is preliminary data.</text>
</comment>
<gene>
    <name evidence="3" type="ORF">ACFO0B_21445</name>
</gene>
<dbReference type="Proteomes" id="UP001595696">
    <property type="component" value="Unassembled WGS sequence"/>
</dbReference>
<keyword evidence="4" id="KW-1185">Reference proteome</keyword>
<proteinExistence type="predicted"/>
<feature type="compositionally biased region" description="Gly residues" evidence="1">
    <location>
        <begin position="353"/>
        <end position="375"/>
    </location>
</feature>
<feature type="compositionally biased region" description="Low complexity" evidence="1">
    <location>
        <begin position="311"/>
        <end position="328"/>
    </location>
</feature>
<dbReference type="PANTHER" id="PTHR48125:SF10">
    <property type="entry name" value="OS12G0136300 PROTEIN"/>
    <property type="match status" value="1"/>
</dbReference>
<dbReference type="PANTHER" id="PTHR48125">
    <property type="entry name" value="LP07818P1"/>
    <property type="match status" value="1"/>
</dbReference>
<accession>A0ABV8DX25</accession>
<evidence type="ECO:0000259" key="2">
    <source>
        <dbReference type="Pfam" id="PF25547"/>
    </source>
</evidence>
<feature type="compositionally biased region" description="Low complexity" evidence="1">
    <location>
        <begin position="652"/>
        <end position="669"/>
    </location>
</feature>
<protein>
    <recommendedName>
        <fullName evidence="2">Outer membrane channel protein CpnT-like N-terminal domain-containing protein</fullName>
    </recommendedName>
</protein>
<sequence>MALHIPPALEWLEWVAGGDWPHGNEDSMWEMSRELRAIGAEVEQLLGELDGATRTTLAVYPAGEGRDGMADFLHGLRSGDGSLEQLAANYVALADSADQMGDQLQAAKLNVIAGLVLLAAELAYALFLGPGAPFAQAGAIAATQAAFRWLGMRLLGYIERLVGRMITNQVARTITTRLVYEITQEAIVEALQGAAQEFTVQAIQVGGGHRDGFDWGQIGLNTGISAVAGGAAGPAGHLLGRALPGALPGVFRGAVTGAGAGAVGAGAGWVATGVATGNWEFDPRMLTGGVIGGMGPSAVYGARGLSDFSGAPMPAPGSSSAPVAAAAPGAPPPGMSPASGQSPVGDGAATVAPGGGGDSSAQAGGGGGGSRGGSGAAARDGADVDSGSRGGESGSHGDRAGGADNRAGDGGGVEGNAAGSADGAPGAGTAAGESGGRAGDGTSETGTRTGDGTHAGNSEAGTRTGDGTHAGNSEAGTRAGDGTHAGDGEAGARTAEGDRGAAEVGARTADGASDGRADGAARAADSGRFTGDGTAAHPGSTVTTAGATPVPGSPSATAPPNASAAPGSSLPSATSSPSASPPGSHSSATTTPANASAPRSTPSASAAPANTGPPGSNPSAGSPGGGTAPSGPGTTPAAQASTPDRPGGTPITGAQPAARSRAADATGSDPAPQRESRAGAAAAALPALPIDATSTGSEAPQRVQNHATPDVITPMLLPDTPPPRPRPTTAAGNGDGSVPHRTPDTPTSDDTRTPGNCVPSALTVAAARTEPGTVSVPDPPGPGGLDAETVEQHAGTRMREATSHDQVVADLRALGDGATVVVVDEYPGPANEYDVGAHAYTLTLDDGVVTVHDDALPGGARPLAEHTPAHPVSRILVLAYNAKGHPLHPVGTHPHEVGPLARIGEPGPPGVVAAVGAAHGAARSGDRLTDADILARVIPDLRLVTPGELIWNRGDNVFELPGRAPRRTIRLLAGPVPDDHLATYHARPDGTGYDVVLSTGTRDADITRTVANALAAIQQVEHGADPGRAGRSAELRVLASAVDRAAADPNQAGELAARRAALTEHIDHLDDLDALAATDPALAQRIRLEQREALALRPQFSPDLTDTDFDTGTAEHLNRLEQHLDGEYTDSILAAEQLGLAGRMHEELARRIFDPVFDRSTAAARAPIRPALDAVLAPITTAINAPALDPAQRAAALHDAIDALATSTTPELRAVLDVAAMHRAADAFAAAPTRIGAVLDRANGTVRLEQELPGRPRGTELSFRDLLHLIDEANRGAAANGIDLDYVLVVHDPTGDHSTLQLLSRPRPQHRLPLHQNLRHTDGAPFEPDPLPSARAAAAGGHTVDVGVGRSAFAAELTPDADRAGGGLVIQTELTGDYTGAGQRRRDLGVLDPGALPLPGVVTVYADLLGAGRFLNVGGNGGIGRIFVNNVSAHLGAADYDALARALPAALAPGARIEVQWDMKSEQADDSGYAGDRGHIQADLLLQALRRVNPPAIADAFHIVQTQVFDGQGNENYLYSIDAGVRNVMNAAAMARFAAPIPDHRMVIAYEPESRITDLTGAGDRRYSAAEHAYRPRDGVLRPGRTAPDAVPTPNDLGRILELGLLADQAERVAADPEARARTRWESLLLVEATGLREGTLDAAQRRQLVTSRLPEVSRGRVEALLADVARAESLLTPGDRQLVADARSAIRAARALDFVSLRFHGAVLRAHHTFGAQAEAGGFPARAAEGNLIEEDGARWYRWPPNAEVTLTAGPPTEPAAVHEEWSRLSPAERDDRYRTDPYLGNRDGIPHADRNRYNRQTLARLRADAVQRNDETRLRVIDDMLGMLNNSGEHLLSYLDAELRYIYALGDPDTARNVVVELAGAFRRRSGVGYAEQTLAQLRQAAAAVDPEATTAVLLFGAYDNPNSLNAALGSVAAEEGAPAVRRFHDGLRVTHRGPRPHITTIAHSYGGVAGGHAAGHGHALNTDALVFVGSWGTGVPHVGELRLTGVAPAEIGAHVFATMARYDSILLMPRTHGPPPATPSFGATVFESGSRPSDTGAGWNPDDHVAPNYLDSGHPAYQAIGLIVTGLGHLLR</sequence>
<evidence type="ECO:0000256" key="1">
    <source>
        <dbReference type="SAM" id="MobiDB-lite"/>
    </source>
</evidence>
<feature type="compositionally biased region" description="Polar residues" evidence="1">
    <location>
        <begin position="442"/>
        <end position="461"/>
    </location>
</feature>